<sequence>MTDPQPGSRPLPPHIAAGGADSAGIPWEGRDLKPNPFSGDTGEADEGLLSALQAVAAAPLDPQRHRDVLAALAQVRIYAPVVPAAVEHTVDERGLVHDNKSEMAMVRLAAEDGRECTPAFTDIPTLTRWADEARPVPIESERLCVAAIEEDSQLVVIDPGSPHAFLLRRTALWSFVQGHNWHPAWADQRVAKAAGAAAAGSDFISAIGVQPGSGSVHVSGPEIRLVLKVSRRPEQAELAAFQQKLSAHEEFVSLVDSLAITLTEAEPSRN</sequence>
<name>A0A849AQG1_9MICO</name>
<protein>
    <submittedName>
        <fullName evidence="3">SseB family protein</fullName>
    </submittedName>
</protein>
<proteinExistence type="predicted"/>
<dbReference type="InterPro" id="IPR009839">
    <property type="entry name" value="SseB_N"/>
</dbReference>
<dbReference type="EMBL" id="JABEMC010000001">
    <property type="protein sequence ID" value="NNG78401.1"/>
    <property type="molecule type" value="Genomic_DNA"/>
</dbReference>
<comment type="caution">
    <text evidence="3">The sequence shown here is derived from an EMBL/GenBank/DDBJ whole genome shotgun (WGS) entry which is preliminary data.</text>
</comment>
<evidence type="ECO:0000313" key="4">
    <source>
        <dbReference type="Proteomes" id="UP000549517"/>
    </source>
</evidence>
<gene>
    <name evidence="3" type="ORF">HLA91_03295</name>
</gene>
<dbReference type="Pfam" id="PF07179">
    <property type="entry name" value="SseB"/>
    <property type="match status" value="1"/>
</dbReference>
<evidence type="ECO:0000256" key="1">
    <source>
        <dbReference type="SAM" id="MobiDB-lite"/>
    </source>
</evidence>
<feature type="domain" description="SseB protein N-terminal" evidence="2">
    <location>
        <begin position="50"/>
        <end position="173"/>
    </location>
</feature>
<dbReference type="RefSeq" id="WP_170273473.1">
    <property type="nucleotide sequence ID" value="NZ_BAAAKH010000002.1"/>
</dbReference>
<evidence type="ECO:0000313" key="3">
    <source>
        <dbReference type="EMBL" id="NNG78401.1"/>
    </source>
</evidence>
<dbReference type="Proteomes" id="UP000549517">
    <property type="component" value="Unassembled WGS sequence"/>
</dbReference>
<feature type="region of interest" description="Disordered" evidence="1">
    <location>
        <begin position="1"/>
        <end position="44"/>
    </location>
</feature>
<reference evidence="3 4" key="1">
    <citation type="submission" date="2020-05" db="EMBL/GenBank/DDBJ databases">
        <title>MicrobeNet Type strains.</title>
        <authorList>
            <person name="Nicholson A.C."/>
        </authorList>
    </citation>
    <scope>NUCLEOTIDE SEQUENCE [LARGE SCALE GENOMIC DNA]</scope>
    <source>
        <strain evidence="3 4">CCUG 46604</strain>
    </source>
</reference>
<organism evidence="3 4">
    <name type="scientific">Brevibacterium luteolum</name>
    <dbReference type="NCBI Taxonomy" id="199591"/>
    <lineage>
        <taxon>Bacteria</taxon>
        <taxon>Bacillati</taxon>
        <taxon>Actinomycetota</taxon>
        <taxon>Actinomycetes</taxon>
        <taxon>Micrococcales</taxon>
        <taxon>Brevibacteriaceae</taxon>
        <taxon>Brevibacterium</taxon>
    </lineage>
</organism>
<accession>A0A849AQG1</accession>
<dbReference type="AlphaFoldDB" id="A0A849AQG1"/>
<evidence type="ECO:0000259" key="2">
    <source>
        <dbReference type="Pfam" id="PF07179"/>
    </source>
</evidence>